<protein>
    <recommendedName>
        <fullName evidence="8">Endoribonuclease YbeY</fullName>
        <ecNumber evidence="8">3.1.-.-</ecNumber>
    </recommendedName>
</protein>
<dbReference type="GO" id="GO:0008270">
    <property type="term" value="F:zinc ion binding"/>
    <property type="evidence" value="ECO:0007669"/>
    <property type="project" value="UniProtKB-UniRule"/>
</dbReference>
<feature type="binding site" evidence="8">
    <location>
        <position position="156"/>
    </location>
    <ligand>
        <name>Zn(2+)</name>
        <dbReference type="ChEBI" id="CHEBI:29105"/>
        <note>catalytic</note>
    </ligand>
</feature>
<evidence type="ECO:0000256" key="5">
    <source>
        <dbReference type="ARBA" id="ARBA00022759"/>
    </source>
</evidence>
<keyword evidence="6 8" id="KW-0378">Hydrolase</keyword>
<organism evidence="10 11">
    <name type="scientific">Halochromatium salexigens</name>
    <name type="common">Chromatium salexigens</name>
    <dbReference type="NCBI Taxonomy" id="49447"/>
    <lineage>
        <taxon>Bacteria</taxon>
        <taxon>Pseudomonadati</taxon>
        <taxon>Pseudomonadota</taxon>
        <taxon>Gammaproteobacteria</taxon>
        <taxon>Chromatiales</taxon>
        <taxon>Chromatiaceae</taxon>
        <taxon>Halochromatium</taxon>
    </lineage>
</organism>
<evidence type="ECO:0000256" key="2">
    <source>
        <dbReference type="ARBA" id="ARBA00022517"/>
    </source>
</evidence>
<reference evidence="10" key="2">
    <citation type="journal article" date="2020" name="Microorganisms">
        <title>Osmotic Adaptation and Compatible Solute Biosynthesis of Phototrophic Bacteria as Revealed from Genome Analyses.</title>
        <authorList>
            <person name="Imhoff J.F."/>
            <person name="Rahn T."/>
            <person name="Kunzel S."/>
            <person name="Keller A."/>
            <person name="Neulinger S.C."/>
        </authorList>
    </citation>
    <scope>NUCLEOTIDE SEQUENCE</scope>
    <source>
        <strain evidence="10">DSM 4395</strain>
    </source>
</reference>
<comment type="function">
    <text evidence="8">Single strand-specific metallo-endoribonuclease involved in late-stage 70S ribosome quality control and in maturation of the 3' terminus of the 16S rRNA.</text>
</comment>
<proteinExistence type="inferred from homology"/>
<dbReference type="EMBL" id="NHSF01000059">
    <property type="protein sequence ID" value="MBK5931216.1"/>
    <property type="molecule type" value="Genomic_DNA"/>
</dbReference>
<evidence type="ECO:0000256" key="6">
    <source>
        <dbReference type="ARBA" id="ARBA00022801"/>
    </source>
</evidence>
<feature type="binding site" evidence="8">
    <location>
        <position position="160"/>
    </location>
    <ligand>
        <name>Zn(2+)</name>
        <dbReference type="ChEBI" id="CHEBI:29105"/>
        <note>catalytic</note>
    </ligand>
</feature>
<dbReference type="HAMAP" id="MF_00009">
    <property type="entry name" value="Endoribonucl_YbeY"/>
    <property type="match status" value="1"/>
</dbReference>
<dbReference type="Pfam" id="PF02130">
    <property type="entry name" value="YbeY"/>
    <property type="match status" value="1"/>
</dbReference>
<dbReference type="InterPro" id="IPR002036">
    <property type="entry name" value="YbeY"/>
</dbReference>
<name>A0AAJ0XGL6_HALSE</name>
<dbReference type="EC" id="3.1.-.-" evidence="8"/>
<dbReference type="GO" id="GO:0006364">
    <property type="term" value="P:rRNA processing"/>
    <property type="evidence" value="ECO:0007669"/>
    <property type="project" value="UniProtKB-UniRule"/>
</dbReference>
<evidence type="ECO:0000256" key="7">
    <source>
        <dbReference type="ARBA" id="ARBA00022833"/>
    </source>
</evidence>
<dbReference type="GO" id="GO:0004521">
    <property type="term" value="F:RNA endonuclease activity"/>
    <property type="evidence" value="ECO:0007669"/>
    <property type="project" value="UniProtKB-UniRule"/>
</dbReference>
<evidence type="ECO:0000256" key="1">
    <source>
        <dbReference type="ARBA" id="ARBA00010875"/>
    </source>
</evidence>
<evidence type="ECO:0000256" key="8">
    <source>
        <dbReference type="HAMAP-Rule" id="MF_00009"/>
    </source>
</evidence>
<evidence type="ECO:0000313" key="11">
    <source>
        <dbReference type="Proteomes" id="UP001296967"/>
    </source>
</evidence>
<dbReference type="PANTHER" id="PTHR46986">
    <property type="entry name" value="ENDORIBONUCLEASE YBEY, CHLOROPLASTIC"/>
    <property type="match status" value="1"/>
</dbReference>
<evidence type="ECO:0000256" key="4">
    <source>
        <dbReference type="ARBA" id="ARBA00022723"/>
    </source>
</evidence>
<dbReference type="InterPro" id="IPR020549">
    <property type="entry name" value="YbeY_CS"/>
</dbReference>
<evidence type="ECO:0000313" key="10">
    <source>
        <dbReference type="EMBL" id="MBK5931216.1"/>
    </source>
</evidence>
<dbReference type="PROSITE" id="PS01306">
    <property type="entry name" value="UPF0054"/>
    <property type="match status" value="1"/>
</dbReference>
<dbReference type="GO" id="GO:0005737">
    <property type="term" value="C:cytoplasm"/>
    <property type="evidence" value="ECO:0007669"/>
    <property type="project" value="UniProtKB-SubCell"/>
</dbReference>
<dbReference type="NCBIfam" id="TIGR00043">
    <property type="entry name" value="rRNA maturation RNase YbeY"/>
    <property type="match status" value="1"/>
</dbReference>
<feature type="binding site" evidence="8">
    <location>
        <position position="166"/>
    </location>
    <ligand>
        <name>Zn(2+)</name>
        <dbReference type="ChEBI" id="CHEBI:29105"/>
        <note>catalytic</note>
    </ligand>
</feature>
<comment type="caution">
    <text evidence="10">The sequence shown here is derived from an EMBL/GenBank/DDBJ whole genome shotgun (WGS) entry which is preliminary data.</text>
</comment>
<gene>
    <name evidence="8" type="primary">ybeY</name>
    <name evidence="10" type="ORF">CCR82_11975</name>
</gene>
<evidence type="ECO:0000256" key="3">
    <source>
        <dbReference type="ARBA" id="ARBA00022722"/>
    </source>
</evidence>
<accession>A0AAJ0XGL6</accession>
<keyword evidence="8" id="KW-0698">rRNA processing</keyword>
<keyword evidence="11" id="KW-1185">Reference proteome</keyword>
<sequence length="205" mass="22365">MTATKVSKPAAPTEAQAREDRSASRLFLDLQQGPLDAQQRAVLPAAADLQRWTLAALDPRRSPRHARIHWPVELTIRITDEAESAALNQRYRGRSGPTNILSFPFEPPPGLDSGQSVDAGINALLGDLVICAPLVRREAADQGKTETAHWAHLVVHGVLHLLGFDHLTAAEAAPMEALEITILAALGFSTPYEVNDDAHDERRRI</sequence>
<dbReference type="SUPFAM" id="SSF55486">
    <property type="entry name" value="Metalloproteases ('zincins'), catalytic domain"/>
    <property type="match status" value="1"/>
</dbReference>
<comment type="similarity">
    <text evidence="1 8">Belongs to the endoribonuclease YbeY family.</text>
</comment>
<keyword evidence="8" id="KW-0963">Cytoplasm</keyword>
<comment type="cofactor">
    <cofactor evidence="8">
        <name>Zn(2+)</name>
        <dbReference type="ChEBI" id="CHEBI:29105"/>
    </cofactor>
    <text evidence="8">Binds 1 zinc ion.</text>
</comment>
<dbReference type="AlphaFoldDB" id="A0AAJ0XGL6"/>
<dbReference type="PANTHER" id="PTHR46986:SF1">
    <property type="entry name" value="ENDORIBONUCLEASE YBEY, CHLOROPLASTIC"/>
    <property type="match status" value="1"/>
</dbReference>
<feature type="region of interest" description="Disordered" evidence="9">
    <location>
        <begin position="1"/>
        <end position="22"/>
    </location>
</feature>
<evidence type="ECO:0000256" key="9">
    <source>
        <dbReference type="SAM" id="MobiDB-lite"/>
    </source>
</evidence>
<keyword evidence="7 8" id="KW-0862">Zinc</keyword>
<keyword evidence="5 8" id="KW-0255">Endonuclease</keyword>
<dbReference type="Proteomes" id="UP001296967">
    <property type="component" value="Unassembled WGS sequence"/>
</dbReference>
<comment type="subcellular location">
    <subcellularLocation>
        <location evidence="8">Cytoplasm</location>
    </subcellularLocation>
</comment>
<dbReference type="GO" id="GO:0004222">
    <property type="term" value="F:metalloendopeptidase activity"/>
    <property type="evidence" value="ECO:0007669"/>
    <property type="project" value="InterPro"/>
</dbReference>
<keyword evidence="4 8" id="KW-0479">Metal-binding</keyword>
<keyword evidence="2 8" id="KW-0690">Ribosome biogenesis</keyword>
<keyword evidence="3 8" id="KW-0540">Nuclease</keyword>
<dbReference type="Gene3D" id="3.40.390.30">
    <property type="entry name" value="Metalloproteases ('zincins'), catalytic domain"/>
    <property type="match status" value="1"/>
</dbReference>
<dbReference type="InterPro" id="IPR023091">
    <property type="entry name" value="MetalPrtase_cat_dom_sf_prd"/>
</dbReference>
<reference evidence="10" key="1">
    <citation type="submission" date="2017-05" db="EMBL/GenBank/DDBJ databases">
        <authorList>
            <person name="Imhoff J.F."/>
            <person name="Rahn T."/>
            <person name="Kuenzel S."/>
            <person name="Neulinger S.C."/>
        </authorList>
    </citation>
    <scope>NUCLEOTIDE SEQUENCE</scope>
    <source>
        <strain evidence="10">DSM 4395</strain>
    </source>
</reference>